<dbReference type="EMBL" id="MDGQ01000002">
    <property type="protein sequence ID" value="OEK07463.1"/>
    <property type="molecule type" value="Genomic_DNA"/>
</dbReference>
<gene>
    <name evidence="3" type="ORF">BFP71_00195</name>
</gene>
<organism evidence="3 4">
    <name type="scientific">Roseivirga misakiensis</name>
    <dbReference type="NCBI Taxonomy" id="1563681"/>
    <lineage>
        <taxon>Bacteria</taxon>
        <taxon>Pseudomonadati</taxon>
        <taxon>Bacteroidota</taxon>
        <taxon>Cytophagia</taxon>
        <taxon>Cytophagales</taxon>
        <taxon>Roseivirgaceae</taxon>
        <taxon>Roseivirga</taxon>
    </lineage>
</organism>
<feature type="domain" description="FecR protein" evidence="1">
    <location>
        <begin position="119"/>
        <end position="212"/>
    </location>
</feature>
<dbReference type="Gene3D" id="2.60.120.1440">
    <property type="match status" value="1"/>
</dbReference>
<dbReference type="GO" id="GO:0016989">
    <property type="term" value="F:sigma factor antagonist activity"/>
    <property type="evidence" value="ECO:0007669"/>
    <property type="project" value="TreeGrafter"/>
</dbReference>
<keyword evidence="4" id="KW-1185">Reference proteome</keyword>
<protein>
    <recommendedName>
        <fullName evidence="5">FecR protein domain-containing protein</fullName>
    </recommendedName>
</protein>
<dbReference type="AlphaFoldDB" id="A0A1E5T7W1"/>
<name>A0A1E5T7W1_9BACT</name>
<dbReference type="Pfam" id="PF16344">
    <property type="entry name" value="FecR_C"/>
    <property type="match status" value="1"/>
</dbReference>
<dbReference type="STRING" id="1563681.BFP71_00195"/>
<dbReference type="PANTHER" id="PTHR30273">
    <property type="entry name" value="PERIPLASMIC SIGNAL SENSOR AND SIGMA FACTOR ACTIVATOR FECR-RELATED"/>
    <property type="match status" value="1"/>
</dbReference>
<dbReference type="Gene3D" id="3.55.50.30">
    <property type="match status" value="1"/>
</dbReference>
<dbReference type="OrthoDB" id="1452822at2"/>
<reference evidence="3 4" key="1">
    <citation type="submission" date="2016-08" db="EMBL/GenBank/DDBJ databases">
        <title>Draft genome of Fabibacter sp. strain SK-8.</title>
        <authorList>
            <person name="Wong S.-K."/>
            <person name="Hamasaki K."/>
            <person name="Yoshizawa S."/>
        </authorList>
    </citation>
    <scope>NUCLEOTIDE SEQUENCE [LARGE SCALE GENOMIC DNA]</scope>
    <source>
        <strain evidence="3 4">SK-8</strain>
    </source>
</reference>
<evidence type="ECO:0000313" key="4">
    <source>
        <dbReference type="Proteomes" id="UP000095552"/>
    </source>
</evidence>
<dbReference type="Pfam" id="PF04773">
    <property type="entry name" value="FecR"/>
    <property type="match status" value="1"/>
</dbReference>
<proteinExistence type="predicted"/>
<dbReference type="InterPro" id="IPR006860">
    <property type="entry name" value="FecR"/>
</dbReference>
<accession>A0A1E5T7W1</accession>
<evidence type="ECO:0000259" key="1">
    <source>
        <dbReference type="Pfam" id="PF04773"/>
    </source>
</evidence>
<feature type="domain" description="Protein FecR C-terminal" evidence="2">
    <location>
        <begin position="257"/>
        <end position="311"/>
    </location>
</feature>
<comment type="caution">
    <text evidence="3">The sequence shown here is derived from an EMBL/GenBank/DDBJ whole genome shotgun (WGS) entry which is preliminary data.</text>
</comment>
<dbReference type="PANTHER" id="PTHR30273:SF2">
    <property type="entry name" value="PROTEIN FECR"/>
    <property type="match status" value="1"/>
</dbReference>
<evidence type="ECO:0000259" key="2">
    <source>
        <dbReference type="Pfam" id="PF16344"/>
    </source>
</evidence>
<evidence type="ECO:0008006" key="5">
    <source>
        <dbReference type="Google" id="ProtNLM"/>
    </source>
</evidence>
<dbReference type="InterPro" id="IPR032508">
    <property type="entry name" value="FecR_C"/>
</dbReference>
<evidence type="ECO:0000313" key="3">
    <source>
        <dbReference type="EMBL" id="OEK07463.1"/>
    </source>
</evidence>
<sequence length="335" mass="37427">MEKLMAKYLANELSEKKRSEFELQLVEDEQLRNEFEDYLNLWHDSDGADLQSFDADQAWKSMSISKAPLQKTVQLESKPKYTLLKIAATLLLLLAAGYFLSDTVKETFSNESTIKTLSEISTGAETKEFELPDGSSIRLNANSKLTYAQGFGDSHRSLILVGGANFDVERNESLPFIISAETSEVEVLGTSFDVNAYPGKDIQLNVTEGQVRFSSNTVKDQNGLVKAGERAQLSSDGTSLEQSQMTDSNYAAWWTRKLLFQETSFKEVVEALENTYWVDIEFSEALKGCKLTSTIDNEPMNTAFEIIKASLPESQINVVRTKENKIKLEGKACAN</sequence>
<dbReference type="RefSeq" id="WP_069833446.1">
    <property type="nucleotide sequence ID" value="NZ_MDGQ01000002.1"/>
</dbReference>
<dbReference type="InterPro" id="IPR012373">
    <property type="entry name" value="Ferrdict_sens_TM"/>
</dbReference>
<dbReference type="Proteomes" id="UP000095552">
    <property type="component" value="Unassembled WGS sequence"/>
</dbReference>
<dbReference type="PIRSF" id="PIRSF018266">
    <property type="entry name" value="FecR"/>
    <property type="match status" value="1"/>
</dbReference>